<dbReference type="InterPro" id="IPR005837">
    <property type="entry name" value="FliP"/>
</dbReference>
<keyword evidence="13" id="KW-0966">Cell projection</keyword>
<keyword evidence="14" id="KW-1185">Reference proteome</keyword>
<evidence type="ECO:0000256" key="2">
    <source>
        <dbReference type="ARBA" id="ARBA00021714"/>
    </source>
</evidence>
<evidence type="ECO:0000256" key="12">
    <source>
        <dbReference type="RuleBase" id="RU362069"/>
    </source>
</evidence>
<keyword evidence="4 12" id="KW-1003">Cell membrane</keyword>
<dbReference type="OrthoDB" id="9805111at2"/>
<dbReference type="GO" id="GO:0009306">
    <property type="term" value="P:protein secretion"/>
    <property type="evidence" value="ECO:0007669"/>
    <property type="project" value="UniProtKB-UniRule"/>
</dbReference>
<protein>
    <recommendedName>
        <fullName evidence="2 12">Flagellar biosynthetic protein FliP</fullName>
    </recommendedName>
</protein>
<feature type="transmembrane region" description="Helical" evidence="12">
    <location>
        <begin position="181"/>
        <end position="200"/>
    </location>
</feature>
<evidence type="ECO:0000256" key="3">
    <source>
        <dbReference type="ARBA" id="ARBA00022448"/>
    </source>
</evidence>
<dbReference type="GO" id="GO:0009425">
    <property type="term" value="C:bacterial-type flagellum basal body"/>
    <property type="evidence" value="ECO:0007669"/>
    <property type="project" value="UniProtKB-SubCell"/>
</dbReference>
<dbReference type="AlphaFoldDB" id="C4FHM3"/>
<evidence type="ECO:0000256" key="8">
    <source>
        <dbReference type="ARBA" id="ARBA00022989"/>
    </source>
</evidence>
<keyword evidence="13" id="KW-0282">Flagellum</keyword>
<comment type="subcellular location">
    <subcellularLocation>
        <location evidence="12">Cell membrane</location>
        <topology evidence="12">Multi-pass membrane protein</topology>
    </subcellularLocation>
    <subcellularLocation>
        <location evidence="12">Bacterial flagellum basal body</location>
    </subcellularLocation>
</comment>
<dbReference type="GO" id="GO:0044781">
    <property type="term" value="P:bacterial-type flagellum organization"/>
    <property type="evidence" value="ECO:0007669"/>
    <property type="project" value="UniProtKB-UniRule"/>
</dbReference>
<feature type="transmembrane region" description="Helical" evidence="12">
    <location>
        <begin position="38"/>
        <end position="58"/>
    </location>
</feature>
<evidence type="ECO:0000256" key="5">
    <source>
        <dbReference type="ARBA" id="ARBA00022692"/>
    </source>
</evidence>
<dbReference type="Proteomes" id="UP000005540">
    <property type="component" value="Unassembled WGS sequence"/>
</dbReference>
<evidence type="ECO:0000313" key="13">
    <source>
        <dbReference type="EMBL" id="EEP61416.1"/>
    </source>
</evidence>
<evidence type="ECO:0000256" key="10">
    <source>
        <dbReference type="ARBA" id="ARBA00023143"/>
    </source>
</evidence>
<evidence type="ECO:0000256" key="9">
    <source>
        <dbReference type="ARBA" id="ARBA00023136"/>
    </source>
</evidence>
<feature type="transmembrane region" description="Helical" evidence="12">
    <location>
        <begin position="313"/>
        <end position="334"/>
    </location>
</feature>
<evidence type="ECO:0000256" key="4">
    <source>
        <dbReference type="ARBA" id="ARBA00022475"/>
    </source>
</evidence>
<keyword evidence="7 12" id="KW-0653">Protein transport</keyword>
<evidence type="ECO:0000256" key="1">
    <source>
        <dbReference type="ARBA" id="ARBA00006257"/>
    </source>
</evidence>
<feature type="transmembrane region" description="Helical" evidence="12">
    <location>
        <begin position="100"/>
        <end position="120"/>
    </location>
</feature>
<dbReference type="GO" id="GO:0005886">
    <property type="term" value="C:plasma membrane"/>
    <property type="evidence" value="ECO:0007669"/>
    <property type="project" value="UniProtKB-SubCell"/>
</dbReference>
<evidence type="ECO:0000256" key="11">
    <source>
        <dbReference type="ARBA" id="ARBA00023225"/>
    </source>
</evidence>
<gene>
    <name evidence="12" type="primary">fliP</name>
    <name evidence="13" type="ORF">SULYE_0052</name>
</gene>
<keyword evidence="13" id="KW-0969">Cilium</keyword>
<keyword evidence="9 12" id="KW-0472">Membrane</keyword>
<proteinExistence type="inferred from homology"/>
<comment type="caution">
    <text evidence="13">The sequence shown here is derived from an EMBL/GenBank/DDBJ whole genome shotgun (WGS) entry which is preliminary data.</text>
</comment>
<keyword evidence="8 12" id="KW-1133">Transmembrane helix</keyword>
<feature type="transmembrane region" description="Helical" evidence="12">
    <location>
        <begin position="140"/>
        <end position="169"/>
    </location>
</feature>
<keyword evidence="10" id="KW-0975">Bacterial flagellum</keyword>
<keyword evidence="6 12" id="KW-1005">Bacterial flagellum biogenesis</keyword>
<keyword evidence="3 12" id="KW-0813">Transport</keyword>
<dbReference type="PRINTS" id="PR01302">
    <property type="entry name" value="TYPE3IMPPROT"/>
</dbReference>
<dbReference type="NCBIfam" id="TIGR01103">
    <property type="entry name" value="fliP"/>
    <property type="match status" value="1"/>
</dbReference>
<dbReference type="EMBL" id="ABZS01000003">
    <property type="protein sequence ID" value="EEP61416.1"/>
    <property type="molecule type" value="Genomic_DNA"/>
</dbReference>
<accession>C4FHM3</accession>
<keyword evidence="11 12" id="KW-1006">Bacterial flagellum protein export</keyword>
<dbReference type="PRINTS" id="PR00951">
    <property type="entry name" value="FLGBIOSNFLIP"/>
</dbReference>
<evidence type="ECO:0000256" key="6">
    <source>
        <dbReference type="ARBA" id="ARBA00022795"/>
    </source>
</evidence>
<evidence type="ECO:0000256" key="7">
    <source>
        <dbReference type="ARBA" id="ARBA00022927"/>
    </source>
</evidence>
<comment type="similarity">
    <text evidence="1 12">Belongs to the FliP/MopC/SpaP family.</text>
</comment>
<evidence type="ECO:0000313" key="14">
    <source>
        <dbReference type="Proteomes" id="UP000005540"/>
    </source>
</evidence>
<dbReference type="InterPro" id="IPR005838">
    <property type="entry name" value="T3SS_IM_P"/>
</dbReference>
<dbReference type="NCBIfam" id="NF009438">
    <property type="entry name" value="PRK12797.1"/>
    <property type="match status" value="1"/>
</dbReference>
<dbReference type="PANTHER" id="PTHR30587">
    <property type="entry name" value="FLAGELLAR BIOSYNTHETIC PROTEIN FLIP"/>
    <property type="match status" value="1"/>
</dbReference>
<name>C4FHM3_9AQUI</name>
<reference evidence="13 14" key="1">
    <citation type="submission" date="2009-04" db="EMBL/GenBank/DDBJ databases">
        <authorList>
            <person name="Reysenbach A.-L."/>
            <person name="Heidelberg J.F."/>
            <person name="Nelson W.C."/>
        </authorList>
    </citation>
    <scope>NUCLEOTIDE SEQUENCE [LARGE SCALE GENOMIC DNA]</scope>
    <source>
        <strain evidence="13 14">SS-5</strain>
    </source>
</reference>
<comment type="function">
    <text evidence="12">Plays a role in the flagellum-specific transport system.</text>
</comment>
<feature type="transmembrane region" description="Helical" evidence="12">
    <location>
        <begin position="279"/>
        <end position="301"/>
    </location>
</feature>
<dbReference type="Pfam" id="PF00813">
    <property type="entry name" value="FliP"/>
    <property type="match status" value="1"/>
</dbReference>
<keyword evidence="5 12" id="KW-0812">Transmembrane</keyword>
<dbReference type="RefSeq" id="WP_007545415.1">
    <property type="nucleotide sequence ID" value="NZ_ABZS01000003.1"/>
</dbReference>
<organism evidence="13 14">
    <name type="scientific">Sulfurihydrogenibium yellowstonense SS-5</name>
    <dbReference type="NCBI Taxonomy" id="432331"/>
    <lineage>
        <taxon>Bacteria</taxon>
        <taxon>Pseudomonadati</taxon>
        <taxon>Aquificota</taxon>
        <taxon>Aquificia</taxon>
        <taxon>Aquificales</taxon>
        <taxon>Hydrogenothermaceae</taxon>
        <taxon>Sulfurihydrogenibium</taxon>
    </lineage>
</organism>
<sequence length="338" mass="38604">MGIFIEPKQKSLGHCPLYDMTDRKVKSKRYTFLKPEKILLPWYYNVILSIAKNLPFFYSKKTLKYLNFQLNNNHDITNKIIPPSEARKKSYNILNFSHNLYFIISIIIVLTLLNFSFSYADTFSETLAGFNRLDTTLKILLLITIISIAPALLISVTAFVRIVIVLSLLRHALGIPTAPPNQVIVGLALFLTIFVMKPTFEKINEVSISPYLKKQISDIQAIENAKEPLKEFMLKNTRKEDLKLFLDLANEKPLSPKDISISTLIPAFMISEIKTAFEIVFIIYLPFLVIDFIVASILMSMGMMMIPPMFISLPFKLMLFVLADGFELLVKALVSSYK</sequence>
<dbReference type="PANTHER" id="PTHR30587:SF0">
    <property type="entry name" value="FLAGELLAR BIOSYNTHETIC PROTEIN FLIP"/>
    <property type="match status" value="1"/>
</dbReference>
<dbReference type="PROSITE" id="PS01060">
    <property type="entry name" value="FLIP_1"/>
    <property type="match status" value="1"/>
</dbReference>